<evidence type="ECO:0000313" key="1">
    <source>
        <dbReference type="EMBL" id="KAI9913044.1"/>
    </source>
</evidence>
<comment type="caution">
    <text evidence="1">The sequence shown here is derived from an EMBL/GenBank/DDBJ whole genome shotgun (WGS) entry which is preliminary data.</text>
</comment>
<organism evidence="1 2">
    <name type="scientific">Peronosclerospora sorghi</name>
    <dbReference type="NCBI Taxonomy" id="230839"/>
    <lineage>
        <taxon>Eukaryota</taxon>
        <taxon>Sar</taxon>
        <taxon>Stramenopiles</taxon>
        <taxon>Oomycota</taxon>
        <taxon>Peronosporomycetes</taxon>
        <taxon>Peronosporales</taxon>
        <taxon>Peronosporaceae</taxon>
        <taxon>Peronosclerospora</taxon>
    </lineage>
</organism>
<dbReference type="Proteomes" id="UP001163321">
    <property type="component" value="Chromosome 4"/>
</dbReference>
<keyword evidence="2" id="KW-1185">Reference proteome</keyword>
<accession>A0ACC0W2T8</accession>
<sequence length="122" mass="13299">MKSSVVKSLKELEVSVNEQGKSVCISPEGTRSKDGLVSNRSDYMSCFISKLLLIAWPDDESLVSAENFFLGKSLALSTALYGLAHVTAIFTWETLGHLVQATTAHDDTAFVDKVTAWVLAFL</sequence>
<proteinExistence type="predicted"/>
<evidence type="ECO:0000313" key="2">
    <source>
        <dbReference type="Proteomes" id="UP001163321"/>
    </source>
</evidence>
<gene>
    <name evidence="1" type="ORF">PsorP6_006290</name>
</gene>
<name>A0ACC0W2T8_9STRA</name>
<reference evidence="1 2" key="1">
    <citation type="journal article" date="2022" name="bioRxiv">
        <title>The genome of the oomycete Peronosclerospora sorghi, a cosmopolitan pathogen of maize and sorghum, is inflated with dispersed pseudogenes.</title>
        <authorList>
            <person name="Fletcher K."/>
            <person name="Martin F."/>
            <person name="Isakeit T."/>
            <person name="Cavanaugh K."/>
            <person name="Magill C."/>
            <person name="Michelmore R."/>
        </authorList>
    </citation>
    <scope>NUCLEOTIDE SEQUENCE [LARGE SCALE GENOMIC DNA]</scope>
    <source>
        <strain evidence="1">P6</strain>
    </source>
</reference>
<protein>
    <submittedName>
        <fullName evidence="1">Uncharacterized protein</fullName>
    </submittedName>
</protein>
<dbReference type="EMBL" id="CM047583">
    <property type="protein sequence ID" value="KAI9913044.1"/>
    <property type="molecule type" value="Genomic_DNA"/>
</dbReference>